<dbReference type="OrthoDB" id="10348322at2759"/>
<evidence type="ECO:0000313" key="1">
    <source>
        <dbReference type="EMBL" id="TGZ65142.1"/>
    </source>
</evidence>
<protein>
    <submittedName>
        <fullName evidence="1">Uncharacterized protein</fullName>
    </submittedName>
</protein>
<organism evidence="1 2">
    <name type="scientific">Opisthorchis felineus</name>
    <dbReference type="NCBI Taxonomy" id="147828"/>
    <lineage>
        <taxon>Eukaryota</taxon>
        <taxon>Metazoa</taxon>
        <taxon>Spiralia</taxon>
        <taxon>Lophotrochozoa</taxon>
        <taxon>Platyhelminthes</taxon>
        <taxon>Trematoda</taxon>
        <taxon>Digenea</taxon>
        <taxon>Opisthorchiida</taxon>
        <taxon>Opisthorchiata</taxon>
        <taxon>Opisthorchiidae</taxon>
        <taxon>Opisthorchis</taxon>
    </lineage>
</organism>
<name>A0A4S2LN64_OPIFE</name>
<comment type="caution">
    <text evidence="1">The sequence shown here is derived from an EMBL/GenBank/DDBJ whole genome shotgun (WGS) entry which is preliminary data.</text>
</comment>
<reference evidence="1 2" key="1">
    <citation type="journal article" date="2019" name="BMC Genomics">
        <title>New insights from Opisthorchis felineus genome: update on genomics of the epidemiologically important liver flukes.</title>
        <authorList>
            <person name="Ershov N.I."/>
            <person name="Mordvinov V.A."/>
            <person name="Prokhortchouk E.B."/>
            <person name="Pakharukova M.Y."/>
            <person name="Gunbin K.V."/>
            <person name="Ustyantsev K."/>
            <person name="Genaev M.A."/>
            <person name="Blinov A.G."/>
            <person name="Mazur A."/>
            <person name="Boulygina E."/>
            <person name="Tsygankova S."/>
            <person name="Khrameeva E."/>
            <person name="Chekanov N."/>
            <person name="Fan G."/>
            <person name="Xiao A."/>
            <person name="Zhang H."/>
            <person name="Xu X."/>
            <person name="Yang H."/>
            <person name="Solovyev V."/>
            <person name="Lee S.M."/>
            <person name="Liu X."/>
            <person name="Afonnikov D.A."/>
            <person name="Skryabin K.G."/>
        </authorList>
    </citation>
    <scope>NUCLEOTIDE SEQUENCE [LARGE SCALE GENOMIC DNA]</scope>
    <source>
        <strain evidence="1">AK-0245</strain>
        <tissue evidence="1">Whole organism</tissue>
    </source>
</reference>
<dbReference type="Proteomes" id="UP000308267">
    <property type="component" value="Unassembled WGS sequence"/>
</dbReference>
<dbReference type="EMBL" id="SJOL01006495">
    <property type="protein sequence ID" value="TGZ65142.1"/>
    <property type="molecule type" value="Genomic_DNA"/>
</dbReference>
<keyword evidence="2" id="KW-1185">Reference proteome</keyword>
<accession>A0A4S2LN64</accession>
<sequence>MGPDEQKGYGGGMNLLKVEIYGRYKINGSPLLYTPTYAQRHSKEFASLKSSVCEGVNYVYILGGDVTQEDIKSCNIFVSRGKVFNSSPSGWLVELTVQMVMDRYLLDLHNGSRTELVDYLSAIYTQLQPIVGVCFLEPTTLGHLTLTDDKKSDLPISQSGQTSQTNLYRVDEITQDLTLHSRTSQEFGTASSTASKNDLNFCMQIRGTFSIGGQKVIYRESYKETNLEDFISLQQSVCDHIKFVYIYGGNIPEEYITSCILSVTTEKNAAEVKSGDQFAELCLELVFRALTQKMIPDGQQNFVKHLASVYLELRPEVEDTEAFSEEVQFFGKL</sequence>
<proteinExistence type="predicted"/>
<dbReference type="AlphaFoldDB" id="A0A4S2LN64"/>
<gene>
    <name evidence="1" type="ORF">CRM22_005991</name>
</gene>
<evidence type="ECO:0000313" key="2">
    <source>
        <dbReference type="Proteomes" id="UP000308267"/>
    </source>
</evidence>